<dbReference type="AlphaFoldDB" id="A0A1Y2FR87"/>
<keyword evidence="4" id="KW-1185">Reference proteome</keyword>
<dbReference type="EMBL" id="MCOG01000002">
    <property type="protein sequence ID" value="ORY86522.1"/>
    <property type="molecule type" value="Genomic_DNA"/>
</dbReference>
<evidence type="ECO:0000256" key="2">
    <source>
        <dbReference type="SAM" id="SignalP"/>
    </source>
</evidence>
<reference evidence="3 4" key="1">
    <citation type="submission" date="2016-08" db="EMBL/GenBank/DDBJ databases">
        <title>A Parts List for Fungal Cellulosomes Revealed by Comparative Genomics.</title>
        <authorList>
            <consortium name="DOE Joint Genome Institute"/>
            <person name="Haitjema C.H."/>
            <person name="Gilmore S.P."/>
            <person name="Henske J.K."/>
            <person name="Solomon K.V."/>
            <person name="De Groot R."/>
            <person name="Kuo A."/>
            <person name="Mondo S.J."/>
            <person name="Salamov A.A."/>
            <person name="Labutti K."/>
            <person name="Zhao Z."/>
            <person name="Chiniquy J."/>
            <person name="Barry K."/>
            <person name="Brewer H.M."/>
            <person name="Purvine S.O."/>
            <person name="Wright A.T."/>
            <person name="Boxma B."/>
            <person name="Van Alen T."/>
            <person name="Hackstein J.H."/>
            <person name="Baker S.E."/>
            <person name="Grigoriev I.V."/>
            <person name="O'Malley M.A."/>
        </authorList>
    </citation>
    <scope>NUCLEOTIDE SEQUENCE [LARGE SCALE GENOMIC DNA]</scope>
    <source>
        <strain evidence="3 4">G1</strain>
    </source>
</reference>
<organism evidence="3 4">
    <name type="scientific">Neocallimastix californiae</name>
    <dbReference type="NCBI Taxonomy" id="1754190"/>
    <lineage>
        <taxon>Eukaryota</taxon>
        <taxon>Fungi</taxon>
        <taxon>Fungi incertae sedis</taxon>
        <taxon>Chytridiomycota</taxon>
        <taxon>Chytridiomycota incertae sedis</taxon>
        <taxon>Neocallimastigomycetes</taxon>
        <taxon>Neocallimastigales</taxon>
        <taxon>Neocallimastigaceae</taxon>
        <taxon>Neocallimastix</taxon>
    </lineage>
</organism>
<feature type="transmembrane region" description="Helical" evidence="1">
    <location>
        <begin position="511"/>
        <end position="530"/>
    </location>
</feature>
<keyword evidence="1" id="KW-0812">Transmembrane</keyword>
<dbReference type="Gene3D" id="3.40.190.10">
    <property type="entry name" value="Periplasmic binding protein-like II"/>
    <property type="match status" value="1"/>
</dbReference>
<keyword evidence="2" id="KW-0732">Signal</keyword>
<protein>
    <recommendedName>
        <fullName evidence="5">Periplasmic binding protein-like II</fullName>
    </recommendedName>
</protein>
<evidence type="ECO:0000256" key="1">
    <source>
        <dbReference type="SAM" id="Phobius"/>
    </source>
</evidence>
<dbReference type="Proteomes" id="UP000193920">
    <property type="component" value="Unassembled WGS sequence"/>
</dbReference>
<feature type="transmembrane region" description="Helical" evidence="1">
    <location>
        <begin position="559"/>
        <end position="578"/>
    </location>
</feature>
<dbReference type="OrthoDB" id="10536491at2759"/>
<comment type="caution">
    <text evidence="3">The sequence shown here is derived from an EMBL/GenBank/DDBJ whole genome shotgun (WGS) entry which is preliminary data.</text>
</comment>
<sequence>MNFMIISLFLIIFINNEVLIKAWDVIRVLLCSHYGDFSNEINFITEKVETYINKENISSDKVKVDIIMKNENDYINELKTIDTGKYHYDIYMVEDRYVNDFLQYIGNLDGAILRSDVELNPIIEKKFIEDCMKYSNVYKKTILKCMPFSMDFGLLITQKSLTQINSLKGLKESLRQLKKASDPNKDIYGYGTRFNSKSILYRFMEWAYYYGLDSDRIFTHYNFENALRIISELHSDEDNIISNKLIEKDMNDKENREIVLNNFLEKNVLVYHGWYSALRYISEKKFLTDFNYYYFPSIVKNKYSLARIKYNLVMSKYTNNTYISKKIINYLTNDLDFQREYSRKFFHVSPISVINSENLKNLSLYNLQPINYLSNIISTDILYKDNDPIIVGDINPRSWSVVEYNLINTLEKFFTSKATDLNDKYIIKILEELNEDIGILAIIGYFFMFDPPYFLINDQTSATISKCSFRMWSFDLSLNLLFLALINKFYVVLNQLRSQLVYYKYRSNSLIIIYSMLCFEFVVKLIITFLNPNEIVVEFFNYHYLSSGYYACRFDFDSTTLFIMVSFQIFLRCIIYYYK</sequence>
<accession>A0A1Y2FR87</accession>
<gene>
    <name evidence="3" type="ORF">LY90DRAFT_663172</name>
</gene>
<proteinExistence type="predicted"/>
<dbReference type="SUPFAM" id="SSF53850">
    <property type="entry name" value="Periplasmic binding protein-like II"/>
    <property type="match status" value="1"/>
</dbReference>
<keyword evidence="1" id="KW-1133">Transmembrane helix</keyword>
<feature type="signal peptide" evidence="2">
    <location>
        <begin position="1"/>
        <end position="22"/>
    </location>
</feature>
<keyword evidence="1" id="KW-0472">Membrane</keyword>
<evidence type="ECO:0000313" key="4">
    <source>
        <dbReference type="Proteomes" id="UP000193920"/>
    </source>
</evidence>
<name>A0A1Y2FR87_9FUNG</name>
<feature type="chain" id="PRO_5012327543" description="Periplasmic binding protein-like II" evidence="2">
    <location>
        <begin position="23"/>
        <end position="579"/>
    </location>
</feature>
<evidence type="ECO:0000313" key="3">
    <source>
        <dbReference type="EMBL" id="ORY86522.1"/>
    </source>
</evidence>
<evidence type="ECO:0008006" key="5">
    <source>
        <dbReference type="Google" id="ProtNLM"/>
    </source>
</evidence>
<feature type="transmembrane region" description="Helical" evidence="1">
    <location>
        <begin position="471"/>
        <end position="490"/>
    </location>
</feature>